<name>A0A0N5AC68_9BILA</name>
<dbReference type="AlphaFoldDB" id="A0A0N5AC68"/>
<accession>A0A0N5AC68</accession>
<organism evidence="1 2">
    <name type="scientific">Syphacia muris</name>
    <dbReference type="NCBI Taxonomy" id="451379"/>
    <lineage>
        <taxon>Eukaryota</taxon>
        <taxon>Metazoa</taxon>
        <taxon>Ecdysozoa</taxon>
        <taxon>Nematoda</taxon>
        <taxon>Chromadorea</taxon>
        <taxon>Rhabditida</taxon>
        <taxon>Spirurina</taxon>
        <taxon>Oxyuridomorpha</taxon>
        <taxon>Oxyuroidea</taxon>
        <taxon>Oxyuridae</taxon>
        <taxon>Syphacia</taxon>
    </lineage>
</organism>
<reference evidence="2" key="1">
    <citation type="submission" date="2017-02" db="UniProtKB">
        <authorList>
            <consortium name="WormBaseParasite"/>
        </authorList>
    </citation>
    <scope>IDENTIFICATION</scope>
</reference>
<protein>
    <submittedName>
        <fullName evidence="2">Uncharacterized protein</fullName>
    </submittedName>
</protein>
<keyword evidence="1" id="KW-1185">Reference proteome</keyword>
<sequence>MSPEKFDFIASSVTLNSTNSEESLIKIYEINRAAKNSSQESMKTFAAPENLTESLPMSASYPTFPTFKNPPLQLTTSSTIFSLINEKPRRKDLQTAYRLPIIDADAAVFTSAVGEDSNVPAWINTNESSFSFESCDGSLGDLAHLQCALYR</sequence>
<evidence type="ECO:0000313" key="1">
    <source>
        <dbReference type="Proteomes" id="UP000046393"/>
    </source>
</evidence>
<dbReference type="Proteomes" id="UP000046393">
    <property type="component" value="Unplaced"/>
</dbReference>
<proteinExistence type="predicted"/>
<dbReference type="WBParaSite" id="SMUV_0000174401-mRNA-1">
    <property type="protein sequence ID" value="SMUV_0000174401-mRNA-1"/>
    <property type="gene ID" value="SMUV_0000174401"/>
</dbReference>
<evidence type="ECO:0000313" key="2">
    <source>
        <dbReference type="WBParaSite" id="SMUV_0000174401-mRNA-1"/>
    </source>
</evidence>